<dbReference type="AlphaFoldDB" id="A0A9N9GDJ7"/>
<dbReference type="EMBL" id="CAJVPJ010001640">
    <property type="protein sequence ID" value="CAG8598817.1"/>
    <property type="molecule type" value="Genomic_DNA"/>
</dbReference>
<dbReference type="Proteomes" id="UP000789572">
    <property type="component" value="Unassembled WGS sequence"/>
</dbReference>
<organism evidence="1 2">
    <name type="scientific">Paraglomus occultum</name>
    <dbReference type="NCBI Taxonomy" id="144539"/>
    <lineage>
        <taxon>Eukaryota</taxon>
        <taxon>Fungi</taxon>
        <taxon>Fungi incertae sedis</taxon>
        <taxon>Mucoromycota</taxon>
        <taxon>Glomeromycotina</taxon>
        <taxon>Glomeromycetes</taxon>
        <taxon>Paraglomerales</taxon>
        <taxon>Paraglomeraceae</taxon>
        <taxon>Paraglomus</taxon>
    </lineage>
</organism>
<sequence>MPSMPDCYTLHNGAWQESDDKLRIISRNVLEVIKSVWRDPAFKNETVSESMYLSRIIGPAILTLLSDNPFGEDLTYFSSERQSIARADRRNRKCQTGRRPDLMLVAKDDDRTYELLYLECSKPACTRQKENDDKTKLWRHMNDGLYWVYKTRRPEKGHFGVIGVQVAGTKLILKIMIRDRPEVHCLFRLQETVQFATVEVLADFMKVLLTIRNILIINVQLLYNARIRRSQRNEDSTTVTSE</sequence>
<dbReference type="OrthoDB" id="2417901at2759"/>
<name>A0A9N9GDJ7_9GLOM</name>
<evidence type="ECO:0000313" key="2">
    <source>
        <dbReference type="Proteomes" id="UP000789572"/>
    </source>
</evidence>
<keyword evidence="2" id="KW-1185">Reference proteome</keyword>
<accession>A0A9N9GDJ7</accession>
<evidence type="ECO:0000313" key="1">
    <source>
        <dbReference type="EMBL" id="CAG8598817.1"/>
    </source>
</evidence>
<proteinExistence type="predicted"/>
<gene>
    <name evidence="1" type="ORF">POCULU_LOCUS7357</name>
</gene>
<comment type="caution">
    <text evidence="1">The sequence shown here is derived from an EMBL/GenBank/DDBJ whole genome shotgun (WGS) entry which is preliminary data.</text>
</comment>
<protein>
    <submittedName>
        <fullName evidence="1">4465_t:CDS:1</fullName>
    </submittedName>
</protein>
<reference evidence="1" key="1">
    <citation type="submission" date="2021-06" db="EMBL/GenBank/DDBJ databases">
        <authorList>
            <person name="Kallberg Y."/>
            <person name="Tangrot J."/>
            <person name="Rosling A."/>
        </authorList>
    </citation>
    <scope>NUCLEOTIDE SEQUENCE</scope>
    <source>
        <strain evidence="1">IA702</strain>
    </source>
</reference>